<dbReference type="AlphaFoldDB" id="A0AAD3SN58"/>
<dbReference type="InterPro" id="IPR044880">
    <property type="entry name" value="NCX_ion-bd_dom_sf"/>
</dbReference>
<evidence type="ECO:0000256" key="5">
    <source>
        <dbReference type="ARBA" id="ARBA00022692"/>
    </source>
</evidence>
<keyword evidence="15" id="KW-1185">Reference proteome</keyword>
<keyword evidence="6" id="KW-0630">Potassium</keyword>
<keyword evidence="9 12" id="KW-0472">Membrane</keyword>
<comment type="subcellular location">
    <subcellularLocation>
        <location evidence="1">Membrane</location>
        <topology evidence="1">Multi-pass membrane protein</topology>
    </subcellularLocation>
</comment>
<dbReference type="PANTHER" id="PTHR12266">
    <property type="entry name" value="NA+/CA2+ K+ INDEPENDENT EXCHANGER"/>
    <property type="match status" value="1"/>
</dbReference>
<keyword evidence="4" id="KW-0633">Potassium transport</keyword>
<comment type="caution">
    <text evidence="14">The sequence shown here is derived from an EMBL/GenBank/DDBJ whole genome shotgun (WGS) entry which is preliminary data.</text>
</comment>
<feature type="transmembrane region" description="Helical" evidence="12">
    <location>
        <begin position="277"/>
        <end position="298"/>
    </location>
</feature>
<dbReference type="Pfam" id="PF01699">
    <property type="entry name" value="Na_Ca_ex"/>
    <property type="match status" value="2"/>
</dbReference>
<feature type="transmembrane region" description="Helical" evidence="12">
    <location>
        <begin position="12"/>
        <end position="29"/>
    </location>
</feature>
<keyword evidence="2" id="KW-0813">Transport</keyword>
<evidence type="ECO:0000256" key="10">
    <source>
        <dbReference type="ARBA" id="ARBA00023201"/>
    </source>
</evidence>
<evidence type="ECO:0000256" key="7">
    <source>
        <dbReference type="ARBA" id="ARBA00022989"/>
    </source>
</evidence>
<evidence type="ECO:0000256" key="1">
    <source>
        <dbReference type="ARBA" id="ARBA00004141"/>
    </source>
</evidence>
<feature type="transmembrane region" description="Helical" evidence="12">
    <location>
        <begin position="454"/>
        <end position="471"/>
    </location>
</feature>
<name>A0AAD3SN58_NEPGR</name>
<gene>
    <name evidence="14" type="ORF">Nepgr_016053</name>
</gene>
<dbReference type="GO" id="GO:0006814">
    <property type="term" value="P:sodium ion transport"/>
    <property type="evidence" value="ECO:0007669"/>
    <property type="project" value="UniProtKB-KW"/>
</dbReference>
<evidence type="ECO:0000259" key="13">
    <source>
        <dbReference type="Pfam" id="PF01699"/>
    </source>
</evidence>
<evidence type="ECO:0000256" key="2">
    <source>
        <dbReference type="ARBA" id="ARBA00022448"/>
    </source>
</evidence>
<feature type="transmembrane region" description="Helical" evidence="12">
    <location>
        <begin position="250"/>
        <end position="271"/>
    </location>
</feature>
<feature type="transmembrane region" description="Helical" evidence="12">
    <location>
        <begin position="483"/>
        <end position="501"/>
    </location>
</feature>
<dbReference type="GO" id="GO:0015297">
    <property type="term" value="F:antiporter activity"/>
    <property type="evidence" value="ECO:0007669"/>
    <property type="project" value="UniProtKB-KW"/>
</dbReference>
<dbReference type="GO" id="GO:0016020">
    <property type="term" value="C:membrane"/>
    <property type="evidence" value="ECO:0007669"/>
    <property type="project" value="UniProtKB-SubCell"/>
</dbReference>
<dbReference type="EMBL" id="BSYO01000013">
    <property type="protein sequence ID" value="GMH14212.1"/>
    <property type="molecule type" value="Genomic_DNA"/>
</dbReference>
<dbReference type="InterPro" id="IPR051359">
    <property type="entry name" value="CaCA_antiporter"/>
</dbReference>
<dbReference type="Gene3D" id="1.20.1420.30">
    <property type="entry name" value="NCX, central ion-binding region"/>
    <property type="match status" value="2"/>
</dbReference>
<keyword evidence="3" id="KW-0050">Antiport</keyword>
<dbReference type="InterPro" id="IPR004837">
    <property type="entry name" value="NaCa_Exmemb"/>
</dbReference>
<keyword evidence="8" id="KW-0915">Sodium</keyword>
<evidence type="ECO:0000313" key="14">
    <source>
        <dbReference type="EMBL" id="GMH14212.1"/>
    </source>
</evidence>
<protein>
    <recommendedName>
        <fullName evidence="13">Sodium/calcium exchanger membrane region domain-containing protein</fullName>
    </recommendedName>
</protein>
<evidence type="ECO:0000256" key="3">
    <source>
        <dbReference type="ARBA" id="ARBA00022449"/>
    </source>
</evidence>
<accession>A0AAD3SN58</accession>
<dbReference type="GO" id="GO:0006813">
    <property type="term" value="P:potassium ion transport"/>
    <property type="evidence" value="ECO:0007669"/>
    <property type="project" value="UniProtKB-KW"/>
</dbReference>
<evidence type="ECO:0000256" key="6">
    <source>
        <dbReference type="ARBA" id="ARBA00022958"/>
    </source>
</evidence>
<keyword evidence="10" id="KW-0739">Sodium transport</keyword>
<evidence type="ECO:0000313" key="15">
    <source>
        <dbReference type="Proteomes" id="UP001279734"/>
    </source>
</evidence>
<evidence type="ECO:0000256" key="12">
    <source>
        <dbReference type="SAM" id="Phobius"/>
    </source>
</evidence>
<evidence type="ECO:0000256" key="9">
    <source>
        <dbReference type="ARBA" id="ARBA00023136"/>
    </source>
</evidence>
<feature type="transmembrane region" description="Helical" evidence="12">
    <location>
        <begin position="594"/>
        <end position="614"/>
    </location>
</feature>
<feature type="transmembrane region" description="Helical" evidence="12">
    <location>
        <begin position="219"/>
        <end position="238"/>
    </location>
</feature>
<dbReference type="Proteomes" id="UP001279734">
    <property type="component" value="Unassembled WGS sequence"/>
</dbReference>
<feature type="transmembrane region" description="Helical" evidence="12">
    <location>
        <begin position="564"/>
        <end position="582"/>
    </location>
</feature>
<feature type="domain" description="Sodium/calcium exchanger membrane region" evidence="13">
    <location>
        <begin position="149"/>
        <end position="292"/>
    </location>
</feature>
<dbReference type="PANTHER" id="PTHR12266:SF0">
    <property type="entry name" value="MITOCHONDRIAL SODIUM_CALCIUM EXCHANGER PROTEIN"/>
    <property type="match status" value="1"/>
</dbReference>
<keyword evidence="5 12" id="KW-0812">Transmembrane</keyword>
<evidence type="ECO:0000256" key="11">
    <source>
        <dbReference type="ARBA" id="ARBA00038187"/>
    </source>
</evidence>
<keyword evidence="7 12" id="KW-1133">Transmembrane helix</keyword>
<dbReference type="GO" id="GO:0008324">
    <property type="term" value="F:monoatomic cation transmembrane transporter activity"/>
    <property type="evidence" value="ECO:0007669"/>
    <property type="project" value="TreeGrafter"/>
</dbReference>
<proteinExistence type="inferred from homology"/>
<evidence type="ECO:0000256" key="4">
    <source>
        <dbReference type="ARBA" id="ARBA00022538"/>
    </source>
</evidence>
<feature type="transmembrane region" description="Helical" evidence="12">
    <location>
        <begin position="507"/>
        <end position="531"/>
    </location>
</feature>
<evidence type="ECO:0000256" key="8">
    <source>
        <dbReference type="ARBA" id="ARBA00023053"/>
    </source>
</evidence>
<feature type="domain" description="Sodium/calcium exchanger membrane region" evidence="13">
    <location>
        <begin position="488"/>
        <end position="639"/>
    </location>
</feature>
<keyword evidence="10" id="KW-0406">Ion transport</keyword>
<organism evidence="14 15">
    <name type="scientific">Nepenthes gracilis</name>
    <name type="common">Slender pitcher plant</name>
    <dbReference type="NCBI Taxonomy" id="150966"/>
    <lineage>
        <taxon>Eukaryota</taxon>
        <taxon>Viridiplantae</taxon>
        <taxon>Streptophyta</taxon>
        <taxon>Embryophyta</taxon>
        <taxon>Tracheophyta</taxon>
        <taxon>Spermatophyta</taxon>
        <taxon>Magnoliopsida</taxon>
        <taxon>eudicotyledons</taxon>
        <taxon>Gunneridae</taxon>
        <taxon>Pentapetalae</taxon>
        <taxon>Caryophyllales</taxon>
        <taxon>Nepenthaceae</taxon>
        <taxon>Nepenthes</taxon>
    </lineage>
</organism>
<sequence length="654" mass="71004">MNVFSPRRHTQFRGIFHGMSALVLFLFFYNRVDILRNPSLRVSSIADRRWPSRGSFYAGLVRTEVIRRRAAEISGNSSISVNGSSSSENNDLSVNNPAFCFGLLDHFGFSTRCEYLNAHPECSLGGFFDYLKFVYCDCNFIILGYVVLGFWLAALFYLLGNTAADYFCCSLEKLSSLLKLPPTVAGVSLLPLGNGAPDVFASIAAFMGTGAGEVGLNSVLGGAVFVTCVVVGAVSLLTADNQVQIDRRCFIRDISFFVIAVLSLVLILVIGKVSVGAAIAFVMIYVVYAAVVAGNEILRNQAQRLKFDVVMPLLPVKGSIFSHGSSEDEAIYSPLLDFESENDAPLLHPSLPQWMWASNVSIYSNQPKTTRDSERSTWGWNDEDAETNPSCFSCSKLLSIMEFPLTVPRRLTIPLVEEETWSKPYAVASASLAPILLTFLWVTQENTDSSSKKLAYLLSSAVGCTLGVLAYHHTTPDHPPRRFLLLWVLGGFTMSILWFYMIANELVALLVGLGVMFGINPSVLGLTVLAWGNSVGDLVSNVALAMNGGDGVQIALSGCYAGPMFNTLIGLGISLVLGALSARPDFYVVPHDGSLFYTIGFLLAGIIWAAVLLLRNDMRPSRVLGMGLVSLYLIFLCTRVIGATAGIVSSTGMR</sequence>
<feature type="transmembrane region" description="Helical" evidence="12">
    <location>
        <begin position="140"/>
        <end position="159"/>
    </location>
</feature>
<reference evidence="14" key="1">
    <citation type="submission" date="2023-05" db="EMBL/GenBank/DDBJ databases">
        <title>Nepenthes gracilis genome sequencing.</title>
        <authorList>
            <person name="Fukushima K."/>
        </authorList>
    </citation>
    <scope>NUCLEOTIDE SEQUENCE</scope>
    <source>
        <strain evidence="14">SING2019-196</strain>
    </source>
</reference>
<comment type="similarity">
    <text evidence="11">Belongs to the Ca(2+):cation antiporter (CaCA) (TC 2.A.19) family. Cation/calcium exchanger (CCX) subfamily.</text>
</comment>
<feature type="transmembrane region" description="Helical" evidence="12">
    <location>
        <begin position="626"/>
        <end position="648"/>
    </location>
</feature>